<dbReference type="SMART" id="SM00175">
    <property type="entry name" value="RAB"/>
    <property type="match status" value="1"/>
</dbReference>
<comment type="similarity">
    <text evidence="2">Belongs to the small GTPase superfamily. Rab family.</text>
</comment>
<evidence type="ECO:0000256" key="5">
    <source>
        <dbReference type="SAM" id="MobiDB-lite"/>
    </source>
</evidence>
<dbReference type="FunFam" id="3.40.50.300:FF:000586">
    <property type="entry name" value="Rab family GTPase"/>
    <property type="match status" value="1"/>
</dbReference>
<keyword evidence="3" id="KW-0547">Nucleotide-binding</keyword>
<name>A0A9Q0LUZ1_ANAIG</name>
<dbReference type="SUPFAM" id="SSF52540">
    <property type="entry name" value="P-loop containing nucleoside triphosphate hydrolases"/>
    <property type="match status" value="1"/>
</dbReference>
<feature type="region of interest" description="Disordered" evidence="5">
    <location>
        <begin position="189"/>
        <end position="210"/>
    </location>
</feature>
<reference evidence="6" key="1">
    <citation type="submission" date="2022-10" db="EMBL/GenBank/DDBJ databases">
        <title>Novel sulphate-reducing endosymbionts in the free-living metamonad Anaeramoeba.</title>
        <authorList>
            <person name="Jerlstrom-Hultqvist J."/>
            <person name="Cepicka I."/>
            <person name="Gallot-Lavallee L."/>
            <person name="Salas-Leiva D."/>
            <person name="Curtis B.A."/>
            <person name="Zahonova K."/>
            <person name="Pipaliya S."/>
            <person name="Dacks J."/>
            <person name="Roger A.J."/>
        </authorList>
    </citation>
    <scope>NUCLEOTIDE SEQUENCE</scope>
    <source>
        <strain evidence="6">BMAN</strain>
    </source>
</reference>
<evidence type="ECO:0000256" key="1">
    <source>
        <dbReference type="ARBA" id="ARBA00004308"/>
    </source>
</evidence>
<dbReference type="InterPro" id="IPR027417">
    <property type="entry name" value="P-loop_NTPase"/>
</dbReference>
<dbReference type="GO" id="GO:0003924">
    <property type="term" value="F:GTPase activity"/>
    <property type="evidence" value="ECO:0007669"/>
    <property type="project" value="InterPro"/>
</dbReference>
<keyword evidence="7" id="KW-1185">Reference proteome</keyword>
<evidence type="ECO:0000313" key="6">
    <source>
        <dbReference type="EMBL" id="KAJ5077765.1"/>
    </source>
</evidence>
<proteinExistence type="inferred from homology"/>
<dbReference type="SMART" id="SM00176">
    <property type="entry name" value="RAN"/>
    <property type="match status" value="1"/>
</dbReference>
<dbReference type="AlphaFoldDB" id="A0A9Q0LUZ1"/>
<dbReference type="GO" id="GO:0012505">
    <property type="term" value="C:endomembrane system"/>
    <property type="evidence" value="ECO:0007669"/>
    <property type="project" value="UniProtKB-SubCell"/>
</dbReference>
<comment type="caution">
    <text evidence="6">The sequence shown here is derived from an EMBL/GenBank/DDBJ whole genome shotgun (WGS) entry which is preliminary data.</text>
</comment>
<keyword evidence="4" id="KW-0472">Membrane</keyword>
<dbReference type="SMART" id="SM00174">
    <property type="entry name" value="RHO"/>
    <property type="match status" value="1"/>
</dbReference>
<dbReference type="Gene3D" id="3.40.50.300">
    <property type="entry name" value="P-loop containing nucleotide triphosphate hydrolases"/>
    <property type="match status" value="1"/>
</dbReference>
<dbReference type="CDD" id="cd00154">
    <property type="entry name" value="Rab"/>
    <property type="match status" value="1"/>
</dbReference>
<sequence length="210" mass="24183">MEYKKPNPETSSHGLMFKIILIGSGSVGKTNILTKFCDDHFSLNTTSTIGVEYKTKVVEINDKKINLQIWDTAGQERFHSITKAFYRTSDGAFIVYDITSEESFNRLEYWIKELKEQEQTDAKFMILGNKFDLEKERIVPKEKGQKFAKENKVSFLETSAKDGTNIEKAFEILTKELLNLSQKKNNNTQTDSIVLNPKTHLNQPRKKKCC</sequence>
<dbReference type="Pfam" id="PF00071">
    <property type="entry name" value="Ras"/>
    <property type="match status" value="1"/>
</dbReference>
<dbReference type="PROSITE" id="PS51421">
    <property type="entry name" value="RAS"/>
    <property type="match status" value="1"/>
</dbReference>
<evidence type="ECO:0000313" key="7">
    <source>
        <dbReference type="Proteomes" id="UP001149090"/>
    </source>
</evidence>
<dbReference type="PANTHER" id="PTHR47979">
    <property type="entry name" value="DRAB11-RELATED"/>
    <property type="match status" value="1"/>
</dbReference>
<comment type="subcellular location">
    <subcellularLocation>
        <location evidence="1">Endomembrane system</location>
    </subcellularLocation>
</comment>
<dbReference type="GO" id="GO:0005525">
    <property type="term" value="F:GTP binding"/>
    <property type="evidence" value="ECO:0007669"/>
    <property type="project" value="InterPro"/>
</dbReference>
<organism evidence="6 7">
    <name type="scientific">Anaeramoeba ignava</name>
    <name type="common">Anaerobic marine amoeba</name>
    <dbReference type="NCBI Taxonomy" id="1746090"/>
    <lineage>
        <taxon>Eukaryota</taxon>
        <taxon>Metamonada</taxon>
        <taxon>Anaeramoebidae</taxon>
        <taxon>Anaeramoeba</taxon>
    </lineage>
</organism>
<gene>
    <name evidence="6" type="ORF">M0811_05455</name>
</gene>
<dbReference type="OMA" id="MANMAPN"/>
<accession>A0A9Q0LUZ1</accession>
<dbReference type="PROSITE" id="PS51417">
    <property type="entry name" value="ARF"/>
    <property type="match status" value="1"/>
</dbReference>
<evidence type="ECO:0000256" key="3">
    <source>
        <dbReference type="ARBA" id="ARBA00022741"/>
    </source>
</evidence>
<dbReference type="SMART" id="SM00173">
    <property type="entry name" value="RAS"/>
    <property type="match status" value="1"/>
</dbReference>
<dbReference type="NCBIfam" id="TIGR00231">
    <property type="entry name" value="small_GTP"/>
    <property type="match status" value="1"/>
</dbReference>
<dbReference type="InterPro" id="IPR005225">
    <property type="entry name" value="Small_GTP-bd"/>
</dbReference>
<evidence type="ECO:0000256" key="4">
    <source>
        <dbReference type="ARBA" id="ARBA00023136"/>
    </source>
</evidence>
<evidence type="ECO:0000256" key="2">
    <source>
        <dbReference type="ARBA" id="ARBA00006270"/>
    </source>
</evidence>
<dbReference type="EMBL" id="JAPDFW010000056">
    <property type="protein sequence ID" value="KAJ5077765.1"/>
    <property type="molecule type" value="Genomic_DNA"/>
</dbReference>
<dbReference type="PROSITE" id="PS51419">
    <property type="entry name" value="RAB"/>
    <property type="match status" value="1"/>
</dbReference>
<dbReference type="PRINTS" id="PR00449">
    <property type="entry name" value="RASTRNSFRMNG"/>
</dbReference>
<dbReference type="InterPro" id="IPR001806">
    <property type="entry name" value="Small_GTPase"/>
</dbReference>
<dbReference type="SMART" id="SM00177">
    <property type="entry name" value="ARF"/>
    <property type="match status" value="1"/>
</dbReference>
<dbReference type="InterPro" id="IPR050209">
    <property type="entry name" value="Rab_GTPases_membrane_traffic"/>
</dbReference>
<dbReference type="Proteomes" id="UP001149090">
    <property type="component" value="Unassembled WGS sequence"/>
</dbReference>
<protein>
    <submittedName>
        <fullName evidence="6">Ras-related protein rab-10</fullName>
    </submittedName>
</protein>